<accession>A0A1I7X9P7</accession>
<evidence type="ECO:0000313" key="3">
    <source>
        <dbReference type="Proteomes" id="UP000095283"/>
    </source>
</evidence>
<feature type="domain" description="DUF5641" evidence="2">
    <location>
        <begin position="19"/>
        <end position="66"/>
    </location>
</feature>
<feature type="region of interest" description="Disordered" evidence="1">
    <location>
        <begin position="84"/>
        <end position="132"/>
    </location>
</feature>
<dbReference type="Pfam" id="PF18701">
    <property type="entry name" value="DUF5641"/>
    <property type="match status" value="1"/>
</dbReference>
<organism evidence="3 4">
    <name type="scientific">Heterorhabditis bacteriophora</name>
    <name type="common">Entomopathogenic nematode worm</name>
    <dbReference type="NCBI Taxonomy" id="37862"/>
    <lineage>
        <taxon>Eukaryota</taxon>
        <taxon>Metazoa</taxon>
        <taxon>Ecdysozoa</taxon>
        <taxon>Nematoda</taxon>
        <taxon>Chromadorea</taxon>
        <taxon>Rhabditida</taxon>
        <taxon>Rhabditina</taxon>
        <taxon>Rhabditomorpha</taxon>
        <taxon>Strongyloidea</taxon>
        <taxon>Heterorhabditidae</taxon>
        <taxon>Heterorhabditis</taxon>
    </lineage>
</organism>
<proteinExistence type="predicted"/>
<reference evidence="4" key="1">
    <citation type="submission" date="2016-11" db="UniProtKB">
        <authorList>
            <consortium name="WormBaseParasite"/>
        </authorList>
    </citation>
    <scope>IDENTIFICATION</scope>
</reference>
<evidence type="ECO:0000313" key="4">
    <source>
        <dbReference type="WBParaSite" id="Hba_14153"/>
    </source>
</evidence>
<evidence type="ECO:0000256" key="1">
    <source>
        <dbReference type="SAM" id="MobiDB-lite"/>
    </source>
</evidence>
<dbReference type="WBParaSite" id="Hba_14153">
    <property type="protein sequence ID" value="Hba_14153"/>
    <property type="gene ID" value="Hba_14153"/>
</dbReference>
<dbReference type="AlphaFoldDB" id="A0A1I7X9P7"/>
<name>A0A1I7X9P7_HETBA</name>
<feature type="compositionally biased region" description="Basic and acidic residues" evidence="1">
    <location>
        <begin position="91"/>
        <end position="110"/>
    </location>
</feature>
<sequence length="132" mass="15733">MSLRGTPFRGLRQRKECMRRSTTIREIVVVNEPNIKRRHWRLARVTRTISSKDCAIRTVEVKFINDRQCYKSIPSIYPLEISNAESNESEDYTKKPNEPRNLQTDDERTNPKRSTPYYNLRLHPPKKIEFPE</sequence>
<protein>
    <submittedName>
        <fullName evidence="4">DUF5641 domain-containing protein</fullName>
    </submittedName>
</protein>
<dbReference type="Proteomes" id="UP000095283">
    <property type="component" value="Unplaced"/>
</dbReference>
<evidence type="ECO:0000259" key="2">
    <source>
        <dbReference type="Pfam" id="PF18701"/>
    </source>
</evidence>
<dbReference type="InterPro" id="IPR040676">
    <property type="entry name" value="DUF5641"/>
</dbReference>
<keyword evidence="3" id="KW-1185">Reference proteome</keyword>